<sequence length="197" mass="22351">MLLSRVFDVFGPAAVGHAVFYHHEPALRFELAGGETVVDRFSQAYDRARLIASRAFERTERVTVVLATYVINERTAQTQLSRSARSCGVAIPRKRESVLWPSDDAGNPARLLMAFEMDVEAVPRLLWGVLAREVGVRPRLDGALYLADLDHGILVHPYDDRGMDVIGPNTERIAMLYREFQAWRLAYDHERMEGFFS</sequence>
<gene>
    <name evidence="2" type="ORF">DFI_05265</name>
</gene>
<feature type="domain" description="DUF3885" evidence="1">
    <location>
        <begin position="18"/>
        <end position="188"/>
    </location>
</feature>
<name>A0A221SV26_9DEIO</name>
<dbReference type="EMBL" id="CP021081">
    <property type="protein sequence ID" value="ASN80490.1"/>
    <property type="molecule type" value="Genomic_DNA"/>
</dbReference>
<proteinExistence type="predicted"/>
<protein>
    <recommendedName>
        <fullName evidence="1">DUF3885 domain-containing protein</fullName>
    </recommendedName>
</protein>
<evidence type="ECO:0000259" key="1">
    <source>
        <dbReference type="Pfam" id="PF13021"/>
    </source>
</evidence>
<dbReference type="RefSeq" id="WP_027464263.1">
    <property type="nucleotide sequence ID" value="NZ_CP021081.1"/>
</dbReference>
<keyword evidence="3" id="KW-1185">Reference proteome</keyword>
<dbReference type="AlphaFoldDB" id="A0A221SV26"/>
<dbReference type="Pfam" id="PF13021">
    <property type="entry name" value="DUF3885"/>
    <property type="match status" value="1"/>
</dbReference>
<accession>A0A221SV26</accession>
<dbReference type="InterPro" id="IPR024976">
    <property type="entry name" value="DUF3885"/>
</dbReference>
<organism evidence="2 3">
    <name type="scientific">Deinococcus ficus</name>
    <dbReference type="NCBI Taxonomy" id="317577"/>
    <lineage>
        <taxon>Bacteria</taxon>
        <taxon>Thermotogati</taxon>
        <taxon>Deinococcota</taxon>
        <taxon>Deinococci</taxon>
        <taxon>Deinococcales</taxon>
        <taxon>Deinococcaceae</taxon>
        <taxon>Deinococcus</taxon>
    </lineage>
</organism>
<dbReference type="Proteomes" id="UP000259030">
    <property type="component" value="Chromosome"/>
</dbReference>
<dbReference type="KEGG" id="dfc:DFI_05265"/>
<reference evidence="2 3" key="1">
    <citation type="submission" date="2017-05" db="EMBL/GenBank/DDBJ databases">
        <title>The complete genome sequence of Deinococcus ficus isolated from the rhizosphere of the Ficus religiosa L. in Taiwan.</title>
        <authorList>
            <person name="Wu K.-M."/>
            <person name="Liao T.-L."/>
            <person name="Liu Y.-M."/>
            <person name="Young C.-C."/>
            <person name="Tsai S.-F."/>
        </authorList>
    </citation>
    <scope>NUCLEOTIDE SEQUENCE [LARGE SCALE GENOMIC DNA]</scope>
    <source>
        <strain evidence="2 3">CC-FR2-10</strain>
    </source>
</reference>
<evidence type="ECO:0000313" key="3">
    <source>
        <dbReference type="Proteomes" id="UP000259030"/>
    </source>
</evidence>
<evidence type="ECO:0000313" key="2">
    <source>
        <dbReference type="EMBL" id="ASN80490.1"/>
    </source>
</evidence>